<keyword evidence="5" id="KW-1185">Reference proteome</keyword>
<feature type="compositionally biased region" description="Polar residues" evidence="1">
    <location>
        <begin position="227"/>
        <end position="237"/>
    </location>
</feature>
<feature type="region of interest" description="Disordered" evidence="1">
    <location>
        <begin position="218"/>
        <end position="237"/>
    </location>
</feature>
<keyword evidence="2" id="KW-0732">Signal</keyword>
<dbReference type="PANTHER" id="PTHR31331">
    <property type="entry name" value="LCCL DOMAIN PROTEIN (AFU_ORTHOLOGUE AFUA_5G08630)"/>
    <property type="match status" value="1"/>
</dbReference>
<feature type="domain" description="LCCL" evidence="3">
    <location>
        <begin position="935"/>
        <end position="1028"/>
    </location>
</feature>
<dbReference type="SUPFAM" id="SSF69848">
    <property type="entry name" value="LCCL domain"/>
    <property type="match status" value="14"/>
</dbReference>
<feature type="compositionally biased region" description="Polar residues" evidence="1">
    <location>
        <begin position="338"/>
        <end position="350"/>
    </location>
</feature>
<dbReference type="Pfam" id="PF03815">
    <property type="entry name" value="LCCL"/>
    <property type="match status" value="14"/>
</dbReference>
<feature type="domain" description="LCCL" evidence="3">
    <location>
        <begin position="269"/>
        <end position="362"/>
    </location>
</feature>
<feature type="region of interest" description="Disordered" evidence="1">
    <location>
        <begin position="1440"/>
        <end position="1459"/>
    </location>
</feature>
<dbReference type="SMART" id="SM00603">
    <property type="entry name" value="LCCL"/>
    <property type="match status" value="14"/>
</dbReference>
<dbReference type="InterPro" id="IPR036609">
    <property type="entry name" value="LCCL_sf"/>
</dbReference>
<feature type="domain" description="LCCL" evidence="3">
    <location>
        <begin position="602"/>
        <end position="695"/>
    </location>
</feature>
<evidence type="ECO:0000256" key="1">
    <source>
        <dbReference type="SAM" id="MobiDB-lite"/>
    </source>
</evidence>
<evidence type="ECO:0000256" key="2">
    <source>
        <dbReference type="SAM" id="SignalP"/>
    </source>
</evidence>
<feature type="domain" description="LCCL" evidence="3">
    <location>
        <begin position="158"/>
        <end position="251"/>
    </location>
</feature>
<dbReference type="PANTHER" id="PTHR31331:SF1">
    <property type="entry name" value="CYSTEINE RICH SECRETORY PROTEIN LCCL DOMAIN CONTAINING 2"/>
    <property type="match status" value="1"/>
</dbReference>
<feature type="domain" description="LCCL" evidence="3">
    <location>
        <begin position="1490"/>
        <end position="1583"/>
    </location>
</feature>
<feature type="region of interest" description="Disordered" evidence="1">
    <location>
        <begin position="328"/>
        <end position="350"/>
    </location>
</feature>
<gene>
    <name evidence="4" type="ORF">NDU88_003913</name>
</gene>
<feature type="domain" description="LCCL" evidence="3">
    <location>
        <begin position="1157"/>
        <end position="1250"/>
    </location>
</feature>
<dbReference type="Gene3D" id="2.170.130.20">
    <property type="entry name" value="LCCL-like domain"/>
    <property type="match status" value="14"/>
</dbReference>
<organism evidence="4 5">
    <name type="scientific">Pleurodeles waltl</name>
    <name type="common">Iberian ribbed newt</name>
    <dbReference type="NCBI Taxonomy" id="8319"/>
    <lineage>
        <taxon>Eukaryota</taxon>
        <taxon>Metazoa</taxon>
        <taxon>Chordata</taxon>
        <taxon>Craniata</taxon>
        <taxon>Vertebrata</taxon>
        <taxon>Euteleostomi</taxon>
        <taxon>Amphibia</taxon>
        <taxon>Batrachia</taxon>
        <taxon>Caudata</taxon>
        <taxon>Salamandroidea</taxon>
        <taxon>Salamandridae</taxon>
        <taxon>Pleurodelinae</taxon>
        <taxon>Pleurodeles</taxon>
    </lineage>
</organism>
<dbReference type="Proteomes" id="UP001066276">
    <property type="component" value="Chromosome 4_1"/>
</dbReference>
<feature type="domain" description="LCCL" evidence="3">
    <location>
        <begin position="713"/>
        <end position="806"/>
    </location>
</feature>
<feature type="domain" description="LCCL" evidence="3">
    <location>
        <begin position="380"/>
        <end position="473"/>
    </location>
</feature>
<accession>A0AAV7T7M0</accession>
<dbReference type="InterPro" id="IPR051957">
    <property type="entry name" value="CRISP-LCCL_domain"/>
</dbReference>
<feature type="signal peptide" evidence="2">
    <location>
        <begin position="1"/>
        <end position="45"/>
    </location>
</feature>
<comment type="caution">
    <text evidence="4">The sequence shown here is derived from an EMBL/GenBank/DDBJ whole genome shotgun (WGS) entry which is preliminary data.</text>
</comment>
<evidence type="ECO:0000313" key="5">
    <source>
        <dbReference type="Proteomes" id="UP001066276"/>
    </source>
</evidence>
<feature type="domain" description="LCCL" evidence="3">
    <location>
        <begin position="44"/>
        <end position="140"/>
    </location>
</feature>
<sequence>MGRLQEWTARQRLREELFSYLLRGAAPTLRMLLLVLLSLLPAGESVTIQCCTKYQDLPAPAAAATEVICPEGCQTYECVVWGTDIYTDDSSICRAAINAGKLTNAGGPVTVEKRPGQSIYQQSTRNGITTRGFGPWSRSFIFTSEIVVIPPTIPPQPPAVPVQCNTQARELSHSIIEVICPDGCLKQEFAVWGTDIYTDDSSICRAAINAGKVSNAGSRVRMEKRPGQSSYQESTRNGVTTRSYGAWTGSFIFTSANLVLPTTSPPQPPEVPIQCSTSARQLTQNTAEVICPEGCLQPEVTVWGTDIYTDDSSICRAAINAGKASNAGGRVKMEKRPGQSSYQESTRNGVTTRSYGAWPGSFIFTSANIVFPTTSPPQPPEVPVQCSTTARQLTQNTAEVTCPEGCLKQEVTVWGTDIYTDDSSICRAAINAGKVSNAGGRVRMEKRPGQSSYQESTRNGVTTRSYGAWTGSFIFTSANIVFPTTSTPQPPEVPVQCSTTARQLTQDTAEVICPDGCLKQETAVWGTDIYTDDSSICRAAINAGKVSNAGGRARIVKRPGQSSYQESTRNGVTTRSYGAWPGSFIFTSATIVLPPTSPPQPPEGPVQCSTTARQLTQNTAEVICPEGCLKQEVTVWGTDVYTDDSSICRAAINAGKVSNAGGRVRMEKRPGQSSYQESTRNGVTTRSYGAWAGSFIFTSASIVIPPTSPPQPPEVPVQCTTTARQLNQSTAEVICPEGCLKQEVTVWGTDVYTDDSSICRAAINAGKVSNAGGRVRMEKRPGQSSYQESTRNGVTTRSYGAWTGSFIFTSASIVIPPTSPPQLPEVPVQCTTTARQLNQSTAEVICPEGCLKQEVTVWGTDVYTDDSSICRAAINVGKVSNAGGRVRMEKRPGQSSYQESTRNGVTTRSYGAWAGSFIFTSASIVIPSTSPLQLPEVPVQCSTTARQLTQSTAEVICPEGCLKQEVTVWGTDVYTDDSSICRAAINVGKVSNAGGRVRMEKRPGQSSYQESTRNGVTTRSYGAWTGSFIFTSASIVIPPTSPPQLPEVPLQCTTTARQLTQSTAEVTCPEGCLKQEVTVWGTDVYTDDSSICRAAINEGKVSNAGGRVRMEKRPGQSSYQESTRNGVTTRSYGAWTGSFIFTSASIVIPPTSPPQLPEVPVQCTTTARQLTQSTAEVICPEGCLKQEVTVWGTDVYTDDSSICRAAINAGKVRNAGGRVRMEKRPGQSSYQESTRNGVTTRSYGAWTGSFIFTSASIVIPPTSPPQLPEVPVQCTTTARQLTQSTAEVICPEGCLKQEVTVWGTDVYTDDSSICRAAINAGKVSNAGGRVRMEKRSGQSSYQESTRNGVTTRSYGDWTGSFIFTSASIVIPPTSPPQLPEVPVQCTTTARQLTQSTAEVICPEGCLKQEVTVWGTDIYTDDSSICRAAINAGKVSNAGGRVRMEKRPGQSSYQESTRNGITTRSYGSWSGSFIFTSVNTVIPTTGPAQPHEVPVQCSTTARQLIQNTTEVLCPAGCLAQEVTVWGTDIYTDDSSICRAAINACRLTNAGGRVRVEKQLGQSCYQGSTRNGVTTQSYEDWPRSFKVTSPWISAGSEDCSISTDQLPIG</sequence>
<feature type="domain" description="LCCL" evidence="3">
    <location>
        <begin position="824"/>
        <end position="917"/>
    </location>
</feature>
<dbReference type="EMBL" id="JANPWB010000007">
    <property type="protein sequence ID" value="KAJ1172061.1"/>
    <property type="molecule type" value="Genomic_DNA"/>
</dbReference>
<feature type="chain" id="PRO_5043619600" description="LCCL domain-containing protein" evidence="2">
    <location>
        <begin position="46"/>
        <end position="1607"/>
    </location>
</feature>
<protein>
    <recommendedName>
        <fullName evidence="3">LCCL domain-containing protein</fullName>
    </recommendedName>
</protein>
<reference evidence="4" key="1">
    <citation type="journal article" date="2022" name="bioRxiv">
        <title>Sequencing and chromosome-scale assembly of the giantPleurodeles waltlgenome.</title>
        <authorList>
            <person name="Brown T."/>
            <person name="Elewa A."/>
            <person name="Iarovenko S."/>
            <person name="Subramanian E."/>
            <person name="Araus A.J."/>
            <person name="Petzold A."/>
            <person name="Susuki M."/>
            <person name="Suzuki K.-i.T."/>
            <person name="Hayashi T."/>
            <person name="Toyoda A."/>
            <person name="Oliveira C."/>
            <person name="Osipova E."/>
            <person name="Leigh N.D."/>
            <person name="Simon A."/>
            <person name="Yun M.H."/>
        </authorList>
    </citation>
    <scope>NUCLEOTIDE SEQUENCE</scope>
    <source>
        <strain evidence="4">20211129_DDA</strain>
        <tissue evidence="4">Liver</tissue>
    </source>
</reference>
<feature type="domain" description="LCCL" evidence="3">
    <location>
        <begin position="1379"/>
        <end position="1472"/>
    </location>
</feature>
<feature type="domain" description="LCCL" evidence="3">
    <location>
        <begin position="1268"/>
        <end position="1361"/>
    </location>
</feature>
<dbReference type="PROSITE" id="PS50820">
    <property type="entry name" value="LCCL"/>
    <property type="match status" value="14"/>
</dbReference>
<dbReference type="InterPro" id="IPR004043">
    <property type="entry name" value="LCCL"/>
</dbReference>
<feature type="domain" description="LCCL" evidence="3">
    <location>
        <begin position="491"/>
        <end position="584"/>
    </location>
</feature>
<name>A0AAV7T7M0_PLEWA</name>
<evidence type="ECO:0000259" key="3">
    <source>
        <dbReference type="PROSITE" id="PS50820"/>
    </source>
</evidence>
<feature type="compositionally biased region" description="Polar residues" evidence="1">
    <location>
        <begin position="1448"/>
        <end position="1459"/>
    </location>
</feature>
<proteinExistence type="predicted"/>
<feature type="domain" description="LCCL" evidence="3">
    <location>
        <begin position="1046"/>
        <end position="1139"/>
    </location>
</feature>
<evidence type="ECO:0000313" key="4">
    <source>
        <dbReference type="EMBL" id="KAJ1172061.1"/>
    </source>
</evidence>